<dbReference type="AlphaFoldDB" id="A0AAD4BVL5"/>
<keyword evidence="1" id="KW-0732">Signal</keyword>
<evidence type="ECO:0000313" key="3">
    <source>
        <dbReference type="Proteomes" id="UP001194468"/>
    </source>
</evidence>
<name>A0AAD4BVL5_BOLED</name>
<dbReference type="EMBL" id="WHUW01000010">
    <property type="protein sequence ID" value="KAF8441399.1"/>
    <property type="molecule type" value="Genomic_DNA"/>
</dbReference>
<evidence type="ECO:0000313" key="2">
    <source>
        <dbReference type="EMBL" id="KAF8441399.1"/>
    </source>
</evidence>
<sequence length="134" mass="14996">MRCRFARLSVLVITLTLNMPGEATGYTPITTTPLWMVRNFHQTRRTCDSTCHDVVAGFGNEGAGGAHHHDARCISHFYHVRTVRSWAKGLERICWWKTPRLWDLAGLGVVFHAPNSKAPYPPPRVLLVVSSTSA</sequence>
<feature type="chain" id="PRO_5042199681" description="Secreted protein" evidence="1">
    <location>
        <begin position="26"/>
        <end position="134"/>
    </location>
</feature>
<accession>A0AAD4BVL5</accession>
<organism evidence="2 3">
    <name type="scientific">Boletus edulis BED1</name>
    <dbReference type="NCBI Taxonomy" id="1328754"/>
    <lineage>
        <taxon>Eukaryota</taxon>
        <taxon>Fungi</taxon>
        <taxon>Dikarya</taxon>
        <taxon>Basidiomycota</taxon>
        <taxon>Agaricomycotina</taxon>
        <taxon>Agaricomycetes</taxon>
        <taxon>Agaricomycetidae</taxon>
        <taxon>Boletales</taxon>
        <taxon>Boletineae</taxon>
        <taxon>Boletaceae</taxon>
        <taxon>Boletoideae</taxon>
        <taxon>Boletus</taxon>
    </lineage>
</organism>
<reference evidence="2" key="2">
    <citation type="journal article" date="2020" name="Nat. Commun.">
        <title>Large-scale genome sequencing of mycorrhizal fungi provides insights into the early evolution of symbiotic traits.</title>
        <authorList>
            <person name="Miyauchi S."/>
            <person name="Kiss E."/>
            <person name="Kuo A."/>
            <person name="Drula E."/>
            <person name="Kohler A."/>
            <person name="Sanchez-Garcia M."/>
            <person name="Morin E."/>
            <person name="Andreopoulos B."/>
            <person name="Barry K.W."/>
            <person name="Bonito G."/>
            <person name="Buee M."/>
            <person name="Carver A."/>
            <person name="Chen C."/>
            <person name="Cichocki N."/>
            <person name="Clum A."/>
            <person name="Culley D."/>
            <person name="Crous P.W."/>
            <person name="Fauchery L."/>
            <person name="Girlanda M."/>
            <person name="Hayes R.D."/>
            <person name="Keri Z."/>
            <person name="LaButti K."/>
            <person name="Lipzen A."/>
            <person name="Lombard V."/>
            <person name="Magnuson J."/>
            <person name="Maillard F."/>
            <person name="Murat C."/>
            <person name="Nolan M."/>
            <person name="Ohm R.A."/>
            <person name="Pangilinan J."/>
            <person name="Pereira M.F."/>
            <person name="Perotto S."/>
            <person name="Peter M."/>
            <person name="Pfister S."/>
            <person name="Riley R."/>
            <person name="Sitrit Y."/>
            <person name="Stielow J.B."/>
            <person name="Szollosi G."/>
            <person name="Zifcakova L."/>
            <person name="Stursova M."/>
            <person name="Spatafora J.W."/>
            <person name="Tedersoo L."/>
            <person name="Vaario L.M."/>
            <person name="Yamada A."/>
            <person name="Yan M."/>
            <person name="Wang P."/>
            <person name="Xu J."/>
            <person name="Bruns T."/>
            <person name="Baldrian P."/>
            <person name="Vilgalys R."/>
            <person name="Dunand C."/>
            <person name="Henrissat B."/>
            <person name="Grigoriev I.V."/>
            <person name="Hibbett D."/>
            <person name="Nagy L.G."/>
            <person name="Martin F.M."/>
        </authorList>
    </citation>
    <scope>NUCLEOTIDE SEQUENCE</scope>
    <source>
        <strain evidence="2">BED1</strain>
    </source>
</reference>
<feature type="signal peptide" evidence="1">
    <location>
        <begin position="1"/>
        <end position="25"/>
    </location>
</feature>
<protein>
    <recommendedName>
        <fullName evidence="4">Secreted protein</fullName>
    </recommendedName>
</protein>
<evidence type="ECO:0000256" key="1">
    <source>
        <dbReference type="SAM" id="SignalP"/>
    </source>
</evidence>
<reference evidence="2" key="1">
    <citation type="submission" date="2019-10" db="EMBL/GenBank/DDBJ databases">
        <authorList>
            <consortium name="DOE Joint Genome Institute"/>
            <person name="Kuo A."/>
            <person name="Miyauchi S."/>
            <person name="Kiss E."/>
            <person name="Drula E."/>
            <person name="Kohler A."/>
            <person name="Sanchez-Garcia M."/>
            <person name="Andreopoulos B."/>
            <person name="Barry K.W."/>
            <person name="Bonito G."/>
            <person name="Buee M."/>
            <person name="Carver A."/>
            <person name="Chen C."/>
            <person name="Cichocki N."/>
            <person name="Clum A."/>
            <person name="Culley D."/>
            <person name="Crous P.W."/>
            <person name="Fauchery L."/>
            <person name="Girlanda M."/>
            <person name="Hayes R."/>
            <person name="Keri Z."/>
            <person name="LaButti K."/>
            <person name="Lipzen A."/>
            <person name="Lombard V."/>
            <person name="Magnuson J."/>
            <person name="Maillard F."/>
            <person name="Morin E."/>
            <person name="Murat C."/>
            <person name="Nolan M."/>
            <person name="Ohm R."/>
            <person name="Pangilinan J."/>
            <person name="Pereira M."/>
            <person name="Perotto S."/>
            <person name="Peter M."/>
            <person name="Riley R."/>
            <person name="Sitrit Y."/>
            <person name="Stielow B."/>
            <person name="Szollosi G."/>
            <person name="Zifcakova L."/>
            <person name="Stursova M."/>
            <person name="Spatafora J.W."/>
            <person name="Tedersoo L."/>
            <person name="Vaario L.-M."/>
            <person name="Yamada A."/>
            <person name="Yan M."/>
            <person name="Wang P."/>
            <person name="Xu J."/>
            <person name="Bruns T."/>
            <person name="Baldrian P."/>
            <person name="Vilgalys R."/>
            <person name="Henrissat B."/>
            <person name="Grigoriev I.V."/>
            <person name="Hibbett D."/>
            <person name="Nagy L.G."/>
            <person name="Martin F.M."/>
        </authorList>
    </citation>
    <scope>NUCLEOTIDE SEQUENCE</scope>
    <source>
        <strain evidence="2">BED1</strain>
    </source>
</reference>
<keyword evidence="3" id="KW-1185">Reference proteome</keyword>
<evidence type="ECO:0008006" key="4">
    <source>
        <dbReference type="Google" id="ProtNLM"/>
    </source>
</evidence>
<dbReference type="Proteomes" id="UP001194468">
    <property type="component" value="Unassembled WGS sequence"/>
</dbReference>
<gene>
    <name evidence="2" type="ORF">L210DRAFT_3537120</name>
</gene>
<comment type="caution">
    <text evidence="2">The sequence shown here is derived from an EMBL/GenBank/DDBJ whole genome shotgun (WGS) entry which is preliminary data.</text>
</comment>
<proteinExistence type="predicted"/>